<evidence type="ECO:0000259" key="8">
    <source>
        <dbReference type="Pfam" id="PF09779"/>
    </source>
</evidence>
<evidence type="ECO:0000313" key="10">
    <source>
        <dbReference type="Proteomes" id="UP000007431"/>
    </source>
</evidence>
<dbReference type="Pfam" id="PF09779">
    <property type="entry name" value="Ima1_N"/>
    <property type="match status" value="1"/>
</dbReference>
<evidence type="ECO:0000256" key="5">
    <source>
        <dbReference type="ARBA" id="ARBA00023242"/>
    </source>
</evidence>
<gene>
    <name evidence="9" type="ORF">SCHCODRAFT_48548</name>
</gene>
<organism evidence="10">
    <name type="scientific">Schizophyllum commune (strain H4-8 / FGSC 9210)</name>
    <name type="common">Split gill fungus</name>
    <dbReference type="NCBI Taxonomy" id="578458"/>
    <lineage>
        <taxon>Eukaryota</taxon>
        <taxon>Fungi</taxon>
        <taxon>Dikarya</taxon>
        <taxon>Basidiomycota</taxon>
        <taxon>Agaricomycotina</taxon>
        <taxon>Agaricomycetes</taxon>
        <taxon>Agaricomycetidae</taxon>
        <taxon>Agaricales</taxon>
        <taxon>Schizophyllaceae</taxon>
        <taxon>Schizophyllum</taxon>
    </lineage>
</organism>
<dbReference type="Proteomes" id="UP000007431">
    <property type="component" value="Unassembled WGS sequence"/>
</dbReference>
<accession>D8PNR1</accession>
<sequence>MFRAQKPRTCHFCGQPQDTTQRNTKDFRCRNCTCWNRFDAHGEILSSEPAMHEESMNARSFSKRASPSKDRLPTQYSAGQFCHTCQTNQTLLNRMLSNYLPSEDSPDYKEKLAALPDYKAYAERKFPPLCASCAPAVEELIRQKEQMARSHALSVWAKESKGKQRVLQKTSRPTSAQKGLNKQLALWRLRGMLYGATTLAFIVANTSAAMGYAPYHKLPILWPALPILVLLSIWYTAWDPTYATLRRAQVQGQEVRLRGRGTHIALQLFAWLSRLISSCLLAVAYFKPQRDYLHLLDHPQWSHSLIYFRVLAAIEVIVLVASCFVPRLTRPPTIRLIDTKAPLSRASSMAPPSTHPAQPAETFSEPDLIASLSLGGPSMPPPMSAPRPNASHIFGQPSLGPQRTPIMDEDEMAMDWTPTDPAAARRQRRDEDDGSYIRPQRFFAPEQPTGLEGLLEKTRIDDVPMEIDSSDHVANVRQGIRRLAHGVAANWQVCLLVLGVPILLAMGWRMWVMREAAKVERVVYVEVPAPASTSSVVVRHVRPSESTFVEYVEDVVYDEDGLESSS</sequence>
<dbReference type="InParanoid" id="D8PNR1"/>
<evidence type="ECO:0000256" key="2">
    <source>
        <dbReference type="ARBA" id="ARBA00022692"/>
    </source>
</evidence>
<evidence type="ECO:0000256" key="3">
    <source>
        <dbReference type="ARBA" id="ARBA00022989"/>
    </source>
</evidence>
<feature type="transmembrane region" description="Helical" evidence="7">
    <location>
        <begin position="192"/>
        <end position="214"/>
    </location>
</feature>
<keyword evidence="3 7" id="KW-1133">Transmembrane helix</keyword>
<dbReference type="STRING" id="578458.D8PNR1"/>
<keyword evidence="5" id="KW-0539">Nucleus</keyword>
<dbReference type="GO" id="GO:0005637">
    <property type="term" value="C:nuclear inner membrane"/>
    <property type="evidence" value="ECO:0007669"/>
    <property type="project" value="UniProtKB-SubCell"/>
</dbReference>
<dbReference type="KEGG" id="scm:SCHCO_02663417"/>
<dbReference type="GO" id="GO:0071765">
    <property type="term" value="P:nuclear inner membrane organization"/>
    <property type="evidence" value="ECO:0007669"/>
    <property type="project" value="InterPro"/>
</dbReference>
<evidence type="ECO:0000256" key="1">
    <source>
        <dbReference type="ARBA" id="ARBA00004473"/>
    </source>
</evidence>
<dbReference type="GO" id="GO:0034506">
    <property type="term" value="C:chromosome, centromeric core domain"/>
    <property type="evidence" value="ECO:0007669"/>
    <property type="project" value="TreeGrafter"/>
</dbReference>
<comment type="subcellular location">
    <subcellularLocation>
        <location evidence="1">Nucleus inner membrane</location>
        <topology evidence="1">Multi-pass membrane protein</topology>
    </subcellularLocation>
</comment>
<dbReference type="OMA" id="CQTNQML"/>
<evidence type="ECO:0000313" key="9">
    <source>
        <dbReference type="EMBL" id="EFJ02262.1"/>
    </source>
</evidence>
<protein>
    <recommendedName>
        <fullName evidence="8">Ima1 N-terminal domain-containing protein</fullName>
    </recommendedName>
</protein>
<evidence type="ECO:0000256" key="4">
    <source>
        <dbReference type="ARBA" id="ARBA00023136"/>
    </source>
</evidence>
<keyword evidence="10" id="KW-1185">Reference proteome</keyword>
<dbReference type="eggNOG" id="KOG4623">
    <property type="taxonomic scope" value="Eukaryota"/>
</dbReference>
<reference evidence="9 10" key="1">
    <citation type="journal article" date="2010" name="Nat. Biotechnol.">
        <title>Genome sequence of the model mushroom Schizophyllum commune.</title>
        <authorList>
            <person name="Ohm R.A."/>
            <person name="de Jong J.F."/>
            <person name="Lugones L.G."/>
            <person name="Aerts A."/>
            <person name="Kothe E."/>
            <person name="Stajich J.E."/>
            <person name="de Vries R.P."/>
            <person name="Record E."/>
            <person name="Levasseur A."/>
            <person name="Baker S.E."/>
            <person name="Bartholomew K.A."/>
            <person name="Coutinho P.M."/>
            <person name="Erdmann S."/>
            <person name="Fowler T.J."/>
            <person name="Gathman A.C."/>
            <person name="Lombard V."/>
            <person name="Henrissat B."/>
            <person name="Knabe N."/>
            <person name="Kuees U."/>
            <person name="Lilly W.W."/>
            <person name="Lindquist E."/>
            <person name="Lucas S."/>
            <person name="Magnuson J.K."/>
            <person name="Piumi F."/>
            <person name="Raudaskoski M."/>
            <person name="Salamov A."/>
            <person name="Schmutz J."/>
            <person name="Schwarze F.W.M.R."/>
            <person name="vanKuyk P.A."/>
            <person name="Horton J.S."/>
            <person name="Grigoriev I.V."/>
            <person name="Woesten H.A.B."/>
        </authorList>
    </citation>
    <scope>NUCLEOTIDE SEQUENCE [LARGE SCALE GENOMIC DNA]</scope>
    <source>
        <strain evidence="10">H4-8 / FGSC 9210</strain>
    </source>
</reference>
<dbReference type="GO" id="GO:0034992">
    <property type="term" value="C:microtubule organizing center attachment site"/>
    <property type="evidence" value="ECO:0007669"/>
    <property type="project" value="TreeGrafter"/>
</dbReference>
<feature type="region of interest" description="Disordered" evidence="6">
    <location>
        <begin position="50"/>
        <end position="69"/>
    </location>
</feature>
<dbReference type="PANTHER" id="PTHR28538:SF1">
    <property type="entry name" value="INTEGRAL INNER NUCLEAR MEMBRANE PROTEIN IMA1"/>
    <property type="match status" value="1"/>
</dbReference>
<dbReference type="AlphaFoldDB" id="D8PNR1"/>
<feature type="transmembrane region" description="Helical" evidence="7">
    <location>
        <begin position="220"/>
        <end position="238"/>
    </location>
</feature>
<dbReference type="EMBL" id="GL377302">
    <property type="protein sequence ID" value="EFJ02262.1"/>
    <property type="molecule type" value="Genomic_DNA"/>
</dbReference>
<dbReference type="PANTHER" id="PTHR28538">
    <property type="entry name" value="INTEGRAL INNER NUCLEAR MEMBRANE PROTEIN IMA1"/>
    <property type="match status" value="1"/>
</dbReference>
<feature type="transmembrane region" description="Helical" evidence="7">
    <location>
        <begin position="264"/>
        <end position="286"/>
    </location>
</feature>
<evidence type="ECO:0000256" key="7">
    <source>
        <dbReference type="SAM" id="Phobius"/>
    </source>
</evidence>
<proteinExistence type="predicted"/>
<feature type="transmembrane region" description="Helical" evidence="7">
    <location>
        <begin position="306"/>
        <end position="325"/>
    </location>
</feature>
<keyword evidence="4 7" id="KW-0472">Membrane</keyword>
<dbReference type="HOGENOM" id="CLU_036826_0_0_1"/>
<feature type="transmembrane region" description="Helical" evidence="7">
    <location>
        <begin position="487"/>
        <end position="511"/>
    </location>
</feature>
<evidence type="ECO:0000256" key="6">
    <source>
        <dbReference type="SAM" id="MobiDB-lite"/>
    </source>
</evidence>
<dbReference type="GeneID" id="9589846"/>
<dbReference type="InterPro" id="IPR042321">
    <property type="entry name" value="Ima1"/>
</dbReference>
<name>D8PNR1_SCHCM</name>
<keyword evidence="2 7" id="KW-0812">Transmembrane</keyword>
<feature type="domain" description="Ima1 N-terminal" evidence="8">
    <location>
        <begin position="9"/>
        <end position="137"/>
    </location>
</feature>
<dbReference type="OrthoDB" id="5966927at2759"/>
<dbReference type="RefSeq" id="XP_003037164.1">
    <property type="nucleotide sequence ID" value="XM_003037118.1"/>
</dbReference>
<dbReference type="GO" id="GO:0044732">
    <property type="term" value="C:mitotic spindle pole body"/>
    <property type="evidence" value="ECO:0007669"/>
    <property type="project" value="TreeGrafter"/>
</dbReference>
<dbReference type="InterPro" id="IPR018617">
    <property type="entry name" value="Ima1_N"/>
</dbReference>
<dbReference type="VEuPathDB" id="FungiDB:SCHCODRAFT_02663417"/>